<name>A0A1W1D3M4_9ZZZZ</name>
<sequence>MTIDNRCVTCIINQSQKVAKAINASSALEHTLISNIENMSQTFSFTKTPPQIAADVYKKLSILAQKEDLYDEVKQHSTKKALSFIPKLQEKLQTSSDKFLTATKIAVAGNVIDLAAEVEFDLGDELEKIFETNFACDDTKQLQTKLTHANKVVILGDNVGEHIFDALFIQTLQELYPNKEYYYFVRGVPIINDVTYKEAKEAGFDTFCTIIDSGVNTPGFDYKRASKKAQKLFDEADIIISKGMGNYESLSPSHRKNICFLLKVKCEVVANALQKEVGDIICKID</sequence>
<dbReference type="Pfam" id="PF01937">
    <property type="entry name" value="ARMT1-like_dom"/>
    <property type="match status" value="1"/>
</dbReference>
<dbReference type="InterPro" id="IPR014444">
    <property type="entry name" value="PH1575-like"/>
</dbReference>
<evidence type="ECO:0000313" key="2">
    <source>
        <dbReference type="EMBL" id="SFV75110.1"/>
    </source>
</evidence>
<dbReference type="AlphaFoldDB" id="A0A1W1D3M4"/>
<proteinExistence type="predicted"/>
<dbReference type="InterPro" id="IPR036075">
    <property type="entry name" value="ARMT-1-like_metal-bd_sf"/>
</dbReference>
<organism evidence="2">
    <name type="scientific">hydrothermal vent metagenome</name>
    <dbReference type="NCBI Taxonomy" id="652676"/>
    <lineage>
        <taxon>unclassified sequences</taxon>
        <taxon>metagenomes</taxon>
        <taxon>ecological metagenomes</taxon>
    </lineage>
</organism>
<dbReference type="Gene3D" id="1.10.285.20">
    <property type="entry name" value="Uncharacterised protein PF01937, DUF89, domain 2"/>
    <property type="match status" value="1"/>
</dbReference>
<evidence type="ECO:0000259" key="1">
    <source>
        <dbReference type="Pfam" id="PF01937"/>
    </source>
</evidence>
<dbReference type="PIRSF" id="PIRSF006593">
    <property type="entry name" value="UCP006593"/>
    <property type="match status" value="1"/>
</dbReference>
<reference evidence="2" key="1">
    <citation type="submission" date="2016-10" db="EMBL/GenBank/DDBJ databases">
        <authorList>
            <person name="de Groot N.N."/>
        </authorList>
    </citation>
    <scope>NUCLEOTIDE SEQUENCE</scope>
</reference>
<feature type="domain" description="Damage-control phosphatase ARMT1-like metal-binding" evidence="1">
    <location>
        <begin position="5"/>
        <end position="280"/>
    </location>
</feature>
<protein>
    <recommendedName>
        <fullName evidence="1">Damage-control phosphatase ARMT1-like metal-binding domain-containing protein</fullName>
    </recommendedName>
</protein>
<dbReference type="SUPFAM" id="SSF111321">
    <property type="entry name" value="AF1104-like"/>
    <property type="match status" value="1"/>
</dbReference>
<accession>A0A1W1D3M4</accession>
<dbReference type="InterPro" id="IPR002791">
    <property type="entry name" value="ARMT1-like_metal-bd"/>
</dbReference>
<dbReference type="Gene3D" id="3.40.50.10880">
    <property type="entry name" value="Uncharacterised protein PF01937, DUF89, domain 3"/>
    <property type="match status" value="1"/>
</dbReference>
<dbReference type="EMBL" id="FPHP01000018">
    <property type="protein sequence ID" value="SFV75110.1"/>
    <property type="molecule type" value="Genomic_DNA"/>
</dbReference>
<gene>
    <name evidence="2" type="ORF">MNB_SM-3-1199</name>
</gene>